<feature type="site" description="Important for substrate recognition" evidence="8">
    <location>
        <position position="318"/>
    </location>
</feature>
<dbReference type="InterPro" id="IPR016840">
    <property type="entry name" value="Glyco_hydro_43_endo_a_Ara-ase"/>
</dbReference>
<evidence type="ECO:0000256" key="4">
    <source>
        <dbReference type="ARBA" id="ARBA00023295"/>
    </source>
</evidence>
<keyword evidence="3 5" id="KW-0378">Hydrolase</keyword>
<name>A0A2W5PDF9_9SPHN</name>
<dbReference type="Pfam" id="PF04616">
    <property type="entry name" value="Glyco_hydro_43"/>
    <property type="match status" value="1"/>
</dbReference>
<dbReference type="EC" id="3.2.1.55" evidence="5"/>
<dbReference type="Proteomes" id="UP000249229">
    <property type="component" value="Unassembled WGS sequence"/>
</dbReference>
<sequence length="361" mass="37635">MKPIWPVTALLVLASCGGGDGGSSAPSVAAPAPTPSPTPSPTPAPTPSPSPTAGSLALTGNVSFVHDPAILADNGNYYLFTTGNAGDAEGLLGLRTSTDLTDWTLRGGSYRALPAWTGTAVPGATGMWAPDIVKVGSEYRLYYSISTFGRNLSAIGMATATSIDPANPAANWVDKGPVVQSATTDDYNAIDPAVFSDADGRQWMAFGSFWSGIKLIELDPATGMRKQGDTLRAIASRPFPGAIEAPFVVRHGGFYYLFVSFDSCCQGANSTYNTVVGRSTSPTGPYVDRAGKAMLDGGGTQVLTSGQGTGSRFVGRGHVAILQQPGGDHIVYHAYDTQRNGAPTLQIQRLAWDADEWPVAQ</sequence>
<evidence type="ECO:0000256" key="7">
    <source>
        <dbReference type="PIRSR" id="PIRSR026534-2"/>
    </source>
</evidence>
<protein>
    <recommendedName>
        <fullName evidence="5">Extracellular exo-alpha-(1-&gt;5)-L-arabinofuranosidase</fullName>
        <ecNumber evidence="5">3.2.1.55</ecNumber>
    </recommendedName>
</protein>
<feature type="binding site" evidence="7">
    <location>
        <begin position="188"/>
        <end position="191"/>
    </location>
    <ligand>
        <name>substrate</name>
    </ligand>
</feature>
<evidence type="ECO:0000256" key="3">
    <source>
        <dbReference type="ARBA" id="ARBA00022801"/>
    </source>
</evidence>
<proteinExistence type="inferred from homology"/>
<dbReference type="UniPathway" id="UPA00667"/>
<dbReference type="InterPro" id="IPR006710">
    <property type="entry name" value="Glyco_hydro_43"/>
</dbReference>
<feature type="active site" description="Proton acceptor" evidence="6">
    <location>
        <position position="67"/>
    </location>
</feature>
<dbReference type="CDD" id="cd08998">
    <property type="entry name" value="GH43_Arb43a-like"/>
    <property type="match status" value="1"/>
</dbReference>
<feature type="binding site" evidence="7">
    <location>
        <position position="149"/>
    </location>
    <ligand>
        <name>substrate</name>
    </ligand>
</feature>
<dbReference type="GO" id="GO:0031222">
    <property type="term" value="P:arabinan catabolic process"/>
    <property type="evidence" value="ECO:0007669"/>
    <property type="project" value="UniProtKB-UniPathway"/>
</dbReference>
<comment type="caution">
    <text evidence="10">The sequence shown here is derived from an EMBL/GenBank/DDBJ whole genome shotgun (WGS) entry which is preliminary data.</text>
</comment>
<evidence type="ECO:0000313" key="11">
    <source>
        <dbReference type="Proteomes" id="UP000249229"/>
    </source>
</evidence>
<evidence type="ECO:0000256" key="1">
    <source>
        <dbReference type="ARBA" id="ARBA00004834"/>
    </source>
</evidence>
<evidence type="ECO:0000256" key="8">
    <source>
        <dbReference type="PIRSR" id="PIRSR026534-3"/>
    </source>
</evidence>
<dbReference type="PANTHER" id="PTHR43301:SF3">
    <property type="entry name" value="ARABINAN ENDO-1,5-ALPHA-L-ARABINOSIDASE A-RELATED"/>
    <property type="match status" value="1"/>
</dbReference>
<comment type="pathway">
    <text evidence="1 5">Glycan metabolism; L-arabinan degradation.</text>
</comment>
<keyword evidence="4 5" id="KW-0326">Glycosidase</keyword>
<comment type="similarity">
    <text evidence="2 5">Belongs to the glycosyl hydrolase 43 family.</text>
</comment>
<dbReference type="PIRSF" id="PIRSF026534">
    <property type="entry name" value="Endo_alpha-L-arabinosidase"/>
    <property type="match status" value="1"/>
</dbReference>
<evidence type="ECO:0000256" key="6">
    <source>
        <dbReference type="PIRSR" id="PIRSR026534-1"/>
    </source>
</evidence>
<dbReference type="PROSITE" id="PS51257">
    <property type="entry name" value="PROKAR_LIPOPROTEIN"/>
    <property type="match status" value="1"/>
</dbReference>
<gene>
    <name evidence="10" type="ORF">DI544_04845</name>
</gene>
<dbReference type="GO" id="GO:0046556">
    <property type="term" value="F:alpha-L-arabinofuranosidase activity"/>
    <property type="evidence" value="ECO:0007669"/>
    <property type="project" value="UniProtKB-EC"/>
</dbReference>
<organism evidence="10 11">
    <name type="scientific">Sphingomonas taxi</name>
    <dbReference type="NCBI Taxonomy" id="1549858"/>
    <lineage>
        <taxon>Bacteria</taxon>
        <taxon>Pseudomonadati</taxon>
        <taxon>Pseudomonadota</taxon>
        <taxon>Alphaproteobacteria</taxon>
        <taxon>Sphingomonadales</taxon>
        <taxon>Sphingomonadaceae</taxon>
        <taxon>Sphingomonas</taxon>
    </lineage>
</organism>
<dbReference type="PANTHER" id="PTHR43301">
    <property type="entry name" value="ARABINAN ENDO-1,5-ALPHA-L-ARABINOSIDASE"/>
    <property type="match status" value="1"/>
</dbReference>
<evidence type="ECO:0000256" key="2">
    <source>
        <dbReference type="ARBA" id="ARBA00009865"/>
    </source>
</evidence>
<comment type="catalytic activity">
    <reaction evidence="5">
        <text>Hydrolysis of terminal non-reducing alpha-L-arabinofuranoside residues in alpha-L-arabinosides.</text>
        <dbReference type="EC" id="3.2.1.55"/>
    </reaction>
</comment>
<reference evidence="10 11" key="1">
    <citation type="submission" date="2017-08" db="EMBL/GenBank/DDBJ databases">
        <title>Infants hospitalized years apart are colonized by the same room-sourced microbial strains.</title>
        <authorList>
            <person name="Brooks B."/>
            <person name="Olm M.R."/>
            <person name="Firek B.A."/>
            <person name="Baker R."/>
            <person name="Thomas B.C."/>
            <person name="Morowitz M.J."/>
            <person name="Banfield J.F."/>
        </authorList>
    </citation>
    <scope>NUCLEOTIDE SEQUENCE [LARGE SCALE GENOMIC DNA]</scope>
    <source>
        <strain evidence="10">S2_005_001_R1_22</strain>
    </source>
</reference>
<accession>A0A2W5PDF9</accession>
<evidence type="ECO:0000256" key="9">
    <source>
        <dbReference type="SAM" id="MobiDB-lite"/>
    </source>
</evidence>
<feature type="site" description="Important for catalytic activity, responsible for pKa modulation of the active site Glu and correct orientation of both the proton donor and substrate" evidence="8">
    <location>
        <position position="191"/>
    </location>
</feature>
<feature type="binding site" evidence="7">
    <location>
        <position position="67"/>
    </location>
    <ligand>
        <name>substrate</name>
    </ligand>
</feature>
<dbReference type="InterPro" id="IPR050727">
    <property type="entry name" value="GH43_arabinanases"/>
</dbReference>
<dbReference type="GO" id="GO:0046558">
    <property type="term" value="F:arabinan endo-1,5-alpha-L-arabinosidase activity"/>
    <property type="evidence" value="ECO:0007669"/>
    <property type="project" value="InterPro"/>
</dbReference>
<evidence type="ECO:0000313" key="10">
    <source>
        <dbReference type="EMBL" id="PZQ62139.1"/>
    </source>
</evidence>
<dbReference type="InterPro" id="IPR023296">
    <property type="entry name" value="Glyco_hydro_beta-prop_sf"/>
</dbReference>
<dbReference type="EMBL" id="QFQI01000002">
    <property type="protein sequence ID" value="PZQ62139.1"/>
    <property type="molecule type" value="Genomic_DNA"/>
</dbReference>
<evidence type="ECO:0000256" key="5">
    <source>
        <dbReference type="PIRNR" id="PIRNR026534"/>
    </source>
</evidence>
<feature type="active site" description="Proton donor" evidence="6">
    <location>
        <position position="244"/>
    </location>
</feature>
<feature type="region of interest" description="Disordered" evidence="9">
    <location>
        <begin position="22"/>
        <end position="55"/>
    </location>
</feature>
<dbReference type="Gene3D" id="2.115.10.20">
    <property type="entry name" value="Glycosyl hydrolase domain, family 43"/>
    <property type="match status" value="1"/>
</dbReference>
<feature type="compositionally biased region" description="Pro residues" evidence="9">
    <location>
        <begin position="32"/>
        <end position="50"/>
    </location>
</feature>
<feature type="binding site" evidence="7">
    <location>
        <begin position="208"/>
        <end position="210"/>
    </location>
    <ligand>
        <name>substrate</name>
    </ligand>
</feature>
<dbReference type="AlphaFoldDB" id="A0A2W5PDF9"/>
<dbReference type="SUPFAM" id="SSF75005">
    <property type="entry name" value="Arabinanase/levansucrase/invertase"/>
    <property type="match status" value="1"/>
</dbReference>